<organism evidence="4 5">
    <name type="scientific">Streptomyces glycanivorans</name>
    <dbReference type="NCBI Taxonomy" id="3033808"/>
    <lineage>
        <taxon>Bacteria</taxon>
        <taxon>Bacillati</taxon>
        <taxon>Actinomycetota</taxon>
        <taxon>Actinomycetes</taxon>
        <taxon>Kitasatosporales</taxon>
        <taxon>Streptomycetaceae</taxon>
        <taxon>Streptomyces</taxon>
    </lineage>
</organism>
<dbReference type="EMBL" id="CP120983">
    <property type="protein sequence ID" value="WLQ66269.1"/>
    <property type="molecule type" value="Genomic_DNA"/>
</dbReference>
<evidence type="ECO:0000259" key="3">
    <source>
        <dbReference type="Pfam" id="PF03372"/>
    </source>
</evidence>
<dbReference type="Pfam" id="PF03372">
    <property type="entry name" value="Exo_endo_phos"/>
    <property type="match status" value="1"/>
</dbReference>
<reference evidence="4 5" key="1">
    <citation type="submission" date="2023-03" db="EMBL/GenBank/DDBJ databases">
        <title>Isolation and description of six Streptomyces strains from soil environments, able to metabolize different microbial glucans.</title>
        <authorList>
            <person name="Widen T."/>
            <person name="Larsbrink J."/>
        </authorList>
    </citation>
    <scope>NUCLEOTIDE SEQUENCE [LARGE SCALE GENOMIC DNA]</scope>
    <source>
        <strain evidence="4 5">Alt3</strain>
    </source>
</reference>
<dbReference type="InterPro" id="IPR036691">
    <property type="entry name" value="Endo/exonu/phosph_ase_sf"/>
</dbReference>
<sequence>MAGTQVPGTPMPTSGVPGTDDAPGAHGDTAAGPPPDGRPDGGTGEGPRARRWCRGTRLLVAATGVWAVLLVLHVLLAGRWWLWLLVEAVPPLTLVAVPLLLLALAPLARPVRRWLAPVLVLLLLAGAHLAGFGPVLSGGPGTTAGGTPVKVFAWSTDYWQMDDDKQDFYAFLRGRDADVYLLQEYLYWEGDEPVRIDDTARLREEFPGYHISVEGELITLSRLPVVAEHHRRVPDTGTAWYREGSKAQRTDIRVGARTVSFYNVHMPVPFQVGDNPLSGRFYRFLQDQYDWRDRELDALRSDLAENPNPALLTGDFNSPWTGSLLDPAPGTRTHSPGSGVLPARSWPVSDYPLPRLWRLDWLFTTEDLAVPGYRFGGGGDFSDHAAQEIRLVVPDPTASGHPKETR</sequence>
<protein>
    <submittedName>
        <fullName evidence="4">Endonuclease/exonuclease/phosphatase family protein</fullName>
    </submittedName>
</protein>
<dbReference type="Gene3D" id="3.60.10.10">
    <property type="entry name" value="Endonuclease/exonuclease/phosphatase"/>
    <property type="match status" value="1"/>
</dbReference>
<keyword evidence="2" id="KW-0812">Transmembrane</keyword>
<keyword evidence="4" id="KW-0255">Endonuclease</keyword>
<evidence type="ECO:0000313" key="4">
    <source>
        <dbReference type="EMBL" id="WLQ66269.1"/>
    </source>
</evidence>
<dbReference type="GO" id="GO:0004519">
    <property type="term" value="F:endonuclease activity"/>
    <property type="evidence" value="ECO:0007669"/>
    <property type="project" value="UniProtKB-KW"/>
</dbReference>
<feature type="transmembrane region" description="Helical" evidence="2">
    <location>
        <begin position="114"/>
        <end position="136"/>
    </location>
</feature>
<gene>
    <name evidence="4" type="ORF">P8A20_23025</name>
</gene>
<feature type="transmembrane region" description="Helical" evidence="2">
    <location>
        <begin position="88"/>
        <end position="107"/>
    </location>
</feature>
<evidence type="ECO:0000256" key="2">
    <source>
        <dbReference type="SAM" id="Phobius"/>
    </source>
</evidence>
<accession>A0ABY9JIC3</accession>
<keyword evidence="2" id="KW-0472">Membrane</keyword>
<dbReference type="Proteomes" id="UP001224433">
    <property type="component" value="Chromosome"/>
</dbReference>
<keyword evidence="4" id="KW-0540">Nuclease</keyword>
<keyword evidence="4" id="KW-0378">Hydrolase</keyword>
<dbReference type="RefSeq" id="WP_147960694.1">
    <property type="nucleotide sequence ID" value="NZ_CP120983.1"/>
</dbReference>
<evidence type="ECO:0000313" key="5">
    <source>
        <dbReference type="Proteomes" id="UP001224433"/>
    </source>
</evidence>
<keyword evidence="5" id="KW-1185">Reference proteome</keyword>
<keyword evidence="2" id="KW-1133">Transmembrane helix</keyword>
<proteinExistence type="predicted"/>
<evidence type="ECO:0000256" key="1">
    <source>
        <dbReference type="SAM" id="MobiDB-lite"/>
    </source>
</evidence>
<dbReference type="InterPro" id="IPR005135">
    <property type="entry name" value="Endo/exonuclease/phosphatase"/>
</dbReference>
<feature type="domain" description="Endonuclease/exonuclease/phosphatase" evidence="3">
    <location>
        <begin position="156"/>
        <end position="384"/>
    </location>
</feature>
<name>A0ABY9JIC3_9ACTN</name>
<dbReference type="SUPFAM" id="SSF56219">
    <property type="entry name" value="DNase I-like"/>
    <property type="match status" value="1"/>
</dbReference>
<feature type="region of interest" description="Disordered" evidence="1">
    <location>
        <begin position="1"/>
        <end position="49"/>
    </location>
</feature>
<feature type="transmembrane region" description="Helical" evidence="2">
    <location>
        <begin position="58"/>
        <end position="82"/>
    </location>
</feature>
<feature type="compositionally biased region" description="Low complexity" evidence="1">
    <location>
        <begin position="17"/>
        <end position="31"/>
    </location>
</feature>